<protein>
    <submittedName>
        <fullName evidence="1">Uncharacterized protein</fullName>
    </submittedName>
</protein>
<dbReference type="EMBL" id="LAZR01000131">
    <property type="protein sequence ID" value="KKN88103.1"/>
    <property type="molecule type" value="Genomic_DNA"/>
</dbReference>
<proteinExistence type="predicted"/>
<name>A0A0F9X909_9ZZZZ</name>
<reference evidence="1" key="1">
    <citation type="journal article" date="2015" name="Nature">
        <title>Complex archaea that bridge the gap between prokaryotes and eukaryotes.</title>
        <authorList>
            <person name="Spang A."/>
            <person name="Saw J.H."/>
            <person name="Jorgensen S.L."/>
            <person name="Zaremba-Niedzwiedzka K."/>
            <person name="Martijn J."/>
            <person name="Lind A.E."/>
            <person name="van Eijk R."/>
            <person name="Schleper C."/>
            <person name="Guy L."/>
            <person name="Ettema T.J."/>
        </authorList>
    </citation>
    <scope>NUCLEOTIDE SEQUENCE</scope>
</reference>
<dbReference type="AlphaFoldDB" id="A0A0F9X909"/>
<organism evidence="1">
    <name type="scientific">marine sediment metagenome</name>
    <dbReference type="NCBI Taxonomy" id="412755"/>
    <lineage>
        <taxon>unclassified sequences</taxon>
        <taxon>metagenomes</taxon>
        <taxon>ecological metagenomes</taxon>
    </lineage>
</organism>
<gene>
    <name evidence="1" type="ORF">LCGC14_0251750</name>
</gene>
<accession>A0A0F9X909</accession>
<comment type="caution">
    <text evidence="1">The sequence shown here is derived from an EMBL/GenBank/DDBJ whole genome shotgun (WGS) entry which is preliminary data.</text>
</comment>
<sequence length="56" mass="6868">MSKKRRSRYHRKGRRTRAKYTIHAGYRWNIRTHENQQPNVLDLMISPQCKVMFKHG</sequence>
<evidence type="ECO:0000313" key="1">
    <source>
        <dbReference type="EMBL" id="KKN88103.1"/>
    </source>
</evidence>